<reference evidence="2" key="1">
    <citation type="submission" date="2021-02" db="EMBL/GenBank/DDBJ databases">
        <title>Thiocyanate and organic carbon inputs drive convergent selection for specific autotrophic Afipia and Thiobacillus strains within complex microbiomes.</title>
        <authorList>
            <person name="Huddy R.J."/>
            <person name="Sachdeva R."/>
            <person name="Kadzinga F."/>
            <person name="Kantor R.S."/>
            <person name="Harrison S.T.L."/>
            <person name="Banfield J.F."/>
        </authorList>
    </citation>
    <scope>NUCLEOTIDE SEQUENCE</scope>
    <source>
        <strain evidence="2">SCN18_10_11_15_R4_P_38_20</strain>
    </source>
</reference>
<evidence type="ECO:0000313" key="3">
    <source>
        <dbReference type="Proteomes" id="UP000664414"/>
    </source>
</evidence>
<gene>
    <name evidence="2" type="ORF">J0H12_01055</name>
</gene>
<feature type="chain" id="PRO_5035261874" evidence="1">
    <location>
        <begin position="23"/>
        <end position="235"/>
    </location>
</feature>
<feature type="signal peptide" evidence="1">
    <location>
        <begin position="1"/>
        <end position="22"/>
    </location>
</feature>
<comment type="caution">
    <text evidence="2">The sequence shown here is derived from an EMBL/GenBank/DDBJ whole genome shotgun (WGS) entry which is preliminary data.</text>
</comment>
<protein>
    <submittedName>
        <fullName evidence="2">Uncharacterized protein</fullName>
    </submittedName>
</protein>
<name>A0A8J7PZN0_9PROT</name>
<dbReference type="AlphaFoldDB" id="A0A8J7PZN0"/>
<evidence type="ECO:0000256" key="1">
    <source>
        <dbReference type="SAM" id="SignalP"/>
    </source>
</evidence>
<organism evidence="2 3">
    <name type="scientific">Candidatus Paracaedimonas acanthamoebae</name>
    <dbReference type="NCBI Taxonomy" id="244581"/>
    <lineage>
        <taxon>Bacteria</taxon>
        <taxon>Pseudomonadati</taxon>
        <taxon>Pseudomonadota</taxon>
        <taxon>Alphaproteobacteria</taxon>
        <taxon>Holosporales</taxon>
        <taxon>Caedimonadaceae</taxon>
        <taxon>Candidatus Paracaedimonas</taxon>
    </lineage>
</organism>
<proteinExistence type="predicted"/>
<dbReference type="Proteomes" id="UP000664414">
    <property type="component" value="Unassembled WGS sequence"/>
</dbReference>
<dbReference type="EMBL" id="JAFKGL010000010">
    <property type="protein sequence ID" value="MBN9412503.1"/>
    <property type="molecule type" value="Genomic_DNA"/>
</dbReference>
<evidence type="ECO:0000313" key="2">
    <source>
        <dbReference type="EMBL" id="MBN9412503.1"/>
    </source>
</evidence>
<keyword evidence="1" id="KW-0732">Signal</keyword>
<accession>A0A8J7PZN0</accession>
<sequence>MLKKIFFFILGFFVSVGNQVFAVSGLPTEASQTLKSAVLEEDYRKLNQALQGTLNEIVTAIAVVEQSVDQQKLEGTLTTLNQKLEAEIIFSGINLGTPGLKEAKQHVKIFVDNIKVTLTQAIKDIVGIQGAKRKFGEKPEFKPWIIALDDLEKKTKAELQQGKNFLEVVFAYAEANFIATSPQATAEEKQAYQSIASAKEHEIAYFSDALQKAAIERNQAFTVANEERAKLMAKK</sequence>